<organism evidence="2 3">
    <name type="scientific">candidate division WWE3 bacterium CSP1-7</name>
    <dbReference type="NCBI Taxonomy" id="1576480"/>
    <lineage>
        <taxon>Bacteria</taxon>
        <taxon>Katanobacteria</taxon>
    </lineage>
</organism>
<evidence type="ECO:0000313" key="3">
    <source>
        <dbReference type="Proteomes" id="UP000051297"/>
    </source>
</evidence>
<protein>
    <submittedName>
        <fullName evidence="2">Uncharacterized protein</fullName>
    </submittedName>
</protein>
<proteinExistence type="predicted"/>
<evidence type="ECO:0000313" key="2">
    <source>
        <dbReference type="EMBL" id="KRT67351.1"/>
    </source>
</evidence>
<name>A0A0T5ZX66_UNCKA</name>
<dbReference type="EMBL" id="LDXK01000003">
    <property type="protein sequence ID" value="KRT67351.1"/>
    <property type="molecule type" value="Genomic_DNA"/>
</dbReference>
<comment type="caution">
    <text evidence="2">The sequence shown here is derived from an EMBL/GenBank/DDBJ whole genome shotgun (WGS) entry which is preliminary data.</text>
</comment>
<dbReference type="Proteomes" id="UP000051297">
    <property type="component" value="Unassembled WGS sequence"/>
</dbReference>
<evidence type="ECO:0000256" key="1">
    <source>
        <dbReference type="SAM" id="MobiDB-lite"/>
    </source>
</evidence>
<gene>
    <name evidence="2" type="ORF">XU08_C0003G0022</name>
</gene>
<sequence length="307" mass="33720">MAKIQLPKFNKKLAAIIVAILLLLLAVIALAWDQFGPEPESQPTEQPEESQETPPVEEGALITKVSVSVSPSTYSSTSCSKAFKFTGKITASREGTVKYYWEKSNGGKSTSQTVKFTKAETKSVSYSWTVNGDYSGWARLKTTSPETLTSSKASFTETCVFAVTSVTASVSPSTNNSCPTETYNFTGKITVNEAGTVKYKWERAYDEDFDGSIETLSSTSTNNLTFTKAGTKTVSRSDDYGLEIVYAPDSSIFSRFLVWLRNLFSPVVNAIFYPPDGQEGWERIKVTSPNSKTSNKAEFTYDMSNCL</sequence>
<reference evidence="2 3" key="1">
    <citation type="submission" date="2015-05" db="EMBL/GenBank/DDBJ databases">
        <title>Critical biogeochemical functions in the subsurface are associated with bacteria from new phyla and little studied lineages.</title>
        <authorList>
            <person name="Hug L.A."/>
            <person name="Thomas B.C."/>
            <person name="Sharon I."/>
            <person name="Brown C.T."/>
            <person name="Sharma R."/>
            <person name="Hettich R.L."/>
            <person name="Wilkins M.J."/>
            <person name="Williams K.H."/>
            <person name="Singh A."/>
            <person name="Banfield J.F."/>
        </authorList>
    </citation>
    <scope>NUCLEOTIDE SEQUENCE [LARGE SCALE GENOMIC DNA]</scope>
    <source>
        <strain evidence="2">CSP1-7</strain>
    </source>
</reference>
<dbReference type="AlphaFoldDB" id="A0A0T5ZX66"/>
<feature type="region of interest" description="Disordered" evidence="1">
    <location>
        <begin position="37"/>
        <end position="56"/>
    </location>
</feature>
<accession>A0A0T5ZX66</accession>